<sequence length="203" mass="21403">MTPAAGNPPAPQDPLDPGRPARAEPAQSGPAPGPVRPIIIFGAALRPDGTPTQGLRNRVGSAVAIGRTLDNALYIPTGGVPRAGVTEAEVMQKLLRQAGVPDRAILPEPTAGDTLASVKICCALLNAFAPPPAGPILVATSPFHQPRCLLLMRLAGWPARAVPFTASAQTRTSVTKRLWRVLHELVATPWDALLILAWRIVQR</sequence>
<dbReference type="EMBL" id="JAFVMH010000001">
    <property type="protein sequence ID" value="MBO1324167.1"/>
    <property type="molecule type" value="Genomic_DNA"/>
</dbReference>
<dbReference type="InterPro" id="IPR014729">
    <property type="entry name" value="Rossmann-like_a/b/a_fold"/>
</dbReference>
<keyword evidence="4" id="KW-1185">Reference proteome</keyword>
<dbReference type="GO" id="GO:0005886">
    <property type="term" value="C:plasma membrane"/>
    <property type="evidence" value="ECO:0007669"/>
    <property type="project" value="TreeGrafter"/>
</dbReference>
<comment type="caution">
    <text evidence="3">The sequence shown here is derived from an EMBL/GenBank/DDBJ whole genome shotgun (WGS) entry which is preliminary data.</text>
</comment>
<reference evidence="3" key="1">
    <citation type="submission" date="2021-03" db="EMBL/GenBank/DDBJ databases">
        <title>The complete genome sequence of Acetobacter sp. TBRC 12339.</title>
        <authorList>
            <person name="Charoenyingcharoen P."/>
            <person name="Yukphan P."/>
        </authorList>
    </citation>
    <scope>NUCLEOTIDE SEQUENCE</scope>
    <source>
        <strain evidence="3">TBRC 12339</strain>
    </source>
</reference>
<accession>A0A939HIQ3</accession>
<evidence type="ECO:0000313" key="4">
    <source>
        <dbReference type="Proteomes" id="UP000664073"/>
    </source>
</evidence>
<proteinExistence type="predicted"/>
<dbReference type="Gene3D" id="3.40.50.620">
    <property type="entry name" value="HUPs"/>
    <property type="match status" value="1"/>
</dbReference>
<gene>
    <name evidence="3" type="ORF">J2D77_03210</name>
</gene>
<dbReference type="PANTHER" id="PTHR30336:SF20">
    <property type="entry name" value="DUF218 DOMAIN-CONTAINING PROTEIN"/>
    <property type="match status" value="1"/>
</dbReference>
<dbReference type="RefSeq" id="WP_207844813.1">
    <property type="nucleotide sequence ID" value="NZ_JAFVMH010000001.1"/>
</dbReference>
<feature type="compositionally biased region" description="Pro residues" evidence="1">
    <location>
        <begin position="1"/>
        <end position="14"/>
    </location>
</feature>
<name>A0A939HIQ3_9PROT</name>
<evidence type="ECO:0000313" key="3">
    <source>
        <dbReference type="EMBL" id="MBO1324167.1"/>
    </source>
</evidence>
<dbReference type="Proteomes" id="UP000664073">
    <property type="component" value="Unassembled WGS sequence"/>
</dbReference>
<protein>
    <submittedName>
        <fullName evidence="3">YdcF family protein</fullName>
    </submittedName>
</protein>
<feature type="domain" description="DUF218" evidence="2">
    <location>
        <begin position="38"/>
        <end position="186"/>
    </location>
</feature>
<evidence type="ECO:0000259" key="2">
    <source>
        <dbReference type="Pfam" id="PF02698"/>
    </source>
</evidence>
<organism evidence="3 4">
    <name type="scientific">Acetobacter garciniae</name>
    <dbReference type="NCBI Taxonomy" id="2817435"/>
    <lineage>
        <taxon>Bacteria</taxon>
        <taxon>Pseudomonadati</taxon>
        <taxon>Pseudomonadota</taxon>
        <taxon>Alphaproteobacteria</taxon>
        <taxon>Acetobacterales</taxon>
        <taxon>Acetobacteraceae</taxon>
        <taxon>Acetobacter</taxon>
    </lineage>
</organism>
<evidence type="ECO:0000256" key="1">
    <source>
        <dbReference type="SAM" id="MobiDB-lite"/>
    </source>
</evidence>
<dbReference type="AlphaFoldDB" id="A0A939HIQ3"/>
<dbReference type="Pfam" id="PF02698">
    <property type="entry name" value="DUF218"/>
    <property type="match status" value="1"/>
</dbReference>
<dbReference type="PANTHER" id="PTHR30336">
    <property type="entry name" value="INNER MEMBRANE PROTEIN, PROBABLE PERMEASE"/>
    <property type="match status" value="1"/>
</dbReference>
<feature type="region of interest" description="Disordered" evidence="1">
    <location>
        <begin position="1"/>
        <end position="34"/>
    </location>
</feature>
<dbReference type="CDD" id="cd06259">
    <property type="entry name" value="YdcF-like"/>
    <property type="match status" value="1"/>
</dbReference>
<dbReference type="InterPro" id="IPR051599">
    <property type="entry name" value="Cell_Envelope_Assoc"/>
</dbReference>
<dbReference type="InterPro" id="IPR003848">
    <property type="entry name" value="DUF218"/>
</dbReference>